<dbReference type="GO" id="GO:0016020">
    <property type="term" value="C:membrane"/>
    <property type="evidence" value="ECO:0007669"/>
    <property type="project" value="UniProtKB-SubCell"/>
</dbReference>
<dbReference type="EMBL" id="JAACNH010000003">
    <property type="protein sequence ID" value="KAG8446357.1"/>
    <property type="molecule type" value="Genomic_DNA"/>
</dbReference>
<evidence type="ECO:0000313" key="6">
    <source>
        <dbReference type="EMBL" id="KAG8446357.1"/>
    </source>
</evidence>
<dbReference type="InterPro" id="IPR047133">
    <property type="entry name" value="SMIM5"/>
</dbReference>
<dbReference type="CDD" id="cd20254">
    <property type="entry name" value="CASIMO1_SMIM5"/>
    <property type="match status" value="1"/>
</dbReference>
<keyword evidence="7" id="KW-1185">Reference proteome</keyword>
<evidence type="ECO:0008006" key="8">
    <source>
        <dbReference type="Google" id="ProtNLM"/>
    </source>
</evidence>
<dbReference type="PANTHER" id="PTHR37344">
    <property type="entry name" value="SMALL INTEGRAL MEMBRANE PROTEIN 5"/>
    <property type="match status" value="1"/>
</dbReference>
<keyword evidence="2 5" id="KW-0812">Transmembrane</keyword>
<dbReference type="PANTHER" id="PTHR37344:SF1">
    <property type="entry name" value="SMALL INTEGRAL MEMBRANE PROTEIN 5"/>
    <property type="match status" value="1"/>
</dbReference>
<keyword evidence="3 5" id="KW-1133">Transmembrane helix</keyword>
<reference evidence="6" key="1">
    <citation type="thesis" date="2020" institute="ProQuest LLC" country="789 East Eisenhower Parkway, Ann Arbor, MI, USA">
        <title>Comparative Genomics and Chromosome Evolution.</title>
        <authorList>
            <person name="Mudd A.B."/>
        </authorList>
    </citation>
    <scope>NUCLEOTIDE SEQUENCE</scope>
    <source>
        <strain evidence="6">Female2</strain>
        <tissue evidence="6">Blood</tissue>
    </source>
</reference>
<accession>A0A8T2JSN0</accession>
<organism evidence="6 7">
    <name type="scientific">Hymenochirus boettgeri</name>
    <name type="common">Congo dwarf clawed frog</name>
    <dbReference type="NCBI Taxonomy" id="247094"/>
    <lineage>
        <taxon>Eukaryota</taxon>
        <taxon>Metazoa</taxon>
        <taxon>Chordata</taxon>
        <taxon>Craniata</taxon>
        <taxon>Vertebrata</taxon>
        <taxon>Euteleostomi</taxon>
        <taxon>Amphibia</taxon>
        <taxon>Batrachia</taxon>
        <taxon>Anura</taxon>
        <taxon>Pipoidea</taxon>
        <taxon>Pipidae</taxon>
        <taxon>Pipinae</taxon>
        <taxon>Hymenochirus</taxon>
    </lineage>
</organism>
<evidence type="ECO:0000256" key="2">
    <source>
        <dbReference type="ARBA" id="ARBA00022692"/>
    </source>
</evidence>
<evidence type="ECO:0000256" key="4">
    <source>
        <dbReference type="ARBA" id="ARBA00023136"/>
    </source>
</evidence>
<dbReference type="Proteomes" id="UP000812440">
    <property type="component" value="Chromosome 8_10"/>
</dbReference>
<sequence length="67" mass="7498">MNKESQDLLTKLKELPHADPVQIASFIIIVLFIGCVVLMACLACCYSCCNGCYTKRRLAKVYPLTDK</sequence>
<comment type="caution">
    <text evidence="6">The sequence shown here is derived from an EMBL/GenBank/DDBJ whole genome shotgun (WGS) entry which is preliminary data.</text>
</comment>
<gene>
    <name evidence="6" type="ORF">GDO86_013988</name>
</gene>
<name>A0A8T2JSN0_9PIPI</name>
<dbReference type="AlphaFoldDB" id="A0A8T2JSN0"/>
<proteinExistence type="predicted"/>
<keyword evidence="4 5" id="KW-0472">Membrane</keyword>
<evidence type="ECO:0000313" key="7">
    <source>
        <dbReference type="Proteomes" id="UP000812440"/>
    </source>
</evidence>
<dbReference type="InterPro" id="IPR031671">
    <property type="entry name" value="SMIM5/18/22"/>
</dbReference>
<evidence type="ECO:0000256" key="1">
    <source>
        <dbReference type="ARBA" id="ARBA00004167"/>
    </source>
</evidence>
<comment type="subcellular location">
    <subcellularLocation>
        <location evidence="1">Membrane</location>
        <topology evidence="1">Single-pass membrane protein</topology>
    </subcellularLocation>
</comment>
<dbReference type="PROSITE" id="PS51257">
    <property type="entry name" value="PROKAR_LIPOPROTEIN"/>
    <property type="match status" value="1"/>
</dbReference>
<evidence type="ECO:0000256" key="5">
    <source>
        <dbReference type="SAM" id="Phobius"/>
    </source>
</evidence>
<dbReference type="Pfam" id="PF15831">
    <property type="entry name" value="SMIM5_18_22"/>
    <property type="match status" value="1"/>
</dbReference>
<protein>
    <recommendedName>
        <fullName evidence="8">Small integral membrane protein 5</fullName>
    </recommendedName>
</protein>
<feature type="transmembrane region" description="Helical" evidence="5">
    <location>
        <begin position="23"/>
        <end position="49"/>
    </location>
</feature>
<dbReference type="OrthoDB" id="8789646at2759"/>
<evidence type="ECO:0000256" key="3">
    <source>
        <dbReference type="ARBA" id="ARBA00022989"/>
    </source>
</evidence>